<evidence type="ECO:0000256" key="1">
    <source>
        <dbReference type="SAM" id="MobiDB-lite"/>
    </source>
</evidence>
<feature type="region of interest" description="Disordered" evidence="1">
    <location>
        <begin position="1"/>
        <end position="41"/>
    </location>
</feature>
<dbReference type="AlphaFoldDB" id="A0A081B1C7"/>
<feature type="compositionally biased region" description="Basic and acidic residues" evidence="1">
    <location>
        <begin position="7"/>
        <end position="28"/>
    </location>
</feature>
<dbReference type="EMBL" id="ANJA01000206">
    <property type="protein sequence ID" value="ETO84938.1"/>
    <property type="molecule type" value="Genomic_DNA"/>
</dbReference>
<dbReference type="Proteomes" id="UP000028582">
    <property type="component" value="Unassembled WGS sequence"/>
</dbReference>
<organism evidence="2 3">
    <name type="scientific">Phytophthora nicotianae P1976</name>
    <dbReference type="NCBI Taxonomy" id="1317066"/>
    <lineage>
        <taxon>Eukaryota</taxon>
        <taxon>Sar</taxon>
        <taxon>Stramenopiles</taxon>
        <taxon>Oomycota</taxon>
        <taxon>Peronosporomycetes</taxon>
        <taxon>Peronosporales</taxon>
        <taxon>Peronosporaceae</taxon>
        <taxon>Phytophthora</taxon>
    </lineage>
</organism>
<gene>
    <name evidence="2" type="ORF">F444_01191</name>
</gene>
<sequence length="118" mass="13581">MNFENPGLERLDRSDWAKHHGNEDRENVEYPTRAKNYGSEHGETEFCQSNVRLDRGLSSMDVRILRISDGKIGMAHVSKSMINTCGSWIKTDPPLTYQDRQDLEYACHDWERSAAIPP</sequence>
<accession>A0A081B1C7</accession>
<reference evidence="2 3" key="1">
    <citation type="submission" date="2013-11" db="EMBL/GenBank/DDBJ databases">
        <title>The Genome Sequence of Phytophthora parasitica P1976.</title>
        <authorList>
            <consortium name="The Broad Institute Genomics Platform"/>
            <person name="Russ C."/>
            <person name="Tyler B."/>
            <person name="Panabieres F."/>
            <person name="Shan W."/>
            <person name="Tripathy S."/>
            <person name="Grunwald N."/>
            <person name="Machado M."/>
            <person name="Johnson C.S."/>
            <person name="Walker B."/>
            <person name="Young S."/>
            <person name="Zeng Q."/>
            <person name="Gargeya S."/>
            <person name="Fitzgerald M."/>
            <person name="Haas B."/>
            <person name="Abouelleil A."/>
            <person name="Allen A.W."/>
            <person name="Alvarado L."/>
            <person name="Arachchi H.M."/>
            <person name="Berlin A.M."/>
            <person name="Chapman S.B."/>
            <person name="Gainer-Dewar J."/>
            <person name="Goldberg J."/>
            <person name="Griggs A."/>
            <person name="Gujja S."/>
            <person name="Hansen M."/>
            <person name="Howarth C."/>
            <person name="Imamovic A."/>
            <person name="Ireland A."/>
            <person name="Larimer J."/>
            <person name="McCowan C."/>
            <person name="Murphy C."/>
            <person name="Pearson M."/>
            <person name="Poon T.W."/>
            <person name="Priest M."/>
            <person name="Roberts A."/>
            <person name="Saif S."/>
            <person name="Shea T."/>
            <person name="Sisk P."/>
            <person name="Sykes S."/>
            <person name="Wortman J."/>
            <person name="Nusbaum C."/>
            <person name="Birren B."/>
        </authorList>
    </citation>
    <scope>NUCLEOTIDE SEQUENCE [LARGE SCALE GENOMIC DNA]</scope>
    <source>
        <strain evidence="2 3">P1976</strain>
    </source>
</reference>
<evidence type="ECO:0000313" key="3">
    <source>
        <dbReference type="Proteomes" id="UP000028582"/>
    </source>
</evidence>
<name>A0A081B1C7_PHYNI</name>
<evidence type="ECO:0000313" key="2">
    <source>
        <dbReference type="EMBL" id="ETO84938.1"/>
    </source>
</evidence>
<protein>
    <submittedName>
        <fullName evidence="2">Uncharacterized protein</fullName>
    </submittedName>
</protein>
<proteinExistence type="predicted"/>
<comment type="caution">
    <text evidence="2">The sequence shown here is derived from an EMBL/GenBank/DDBJ whole genome shotgun (WGS) entry which is preliminary data.</text>
</comment>